<comment type="caution">
    <text evidence="10">The sequence shown here is derived from an EMBL/GenBank/DDBJ whole genome shotgun (WGS) entry which is preliminary data.</text>
</comment>
<evidence type="ECO:0000259" key="9">
    <source>
        <dbReference type="PROSITE" id="PS50893"/>
    </source>
</evidence>
<dbReference type="PANTHER" id="PTHR24223:SF456">
    <property type="entry name" value="MULTIDRUG RESISTANCE-ASSOCIATED PROTEIN LETHAL(2)03659"/>
    <property type="match status" value="1"/>
</dbReference>
<protein>
    <submittedName>
        <fullName evidence="10">Putative multidrug resistance-associated protein lethal(2)03659-like protein</fullName>
    </submittedName>
</protein>
<keyword evidence="3" id="KW-0813">Transport</keyword>
<dbReference type="Pfam" id="PF00005">
    <property type="entry name" value="ABC_tran"/>
    <property type="match status" value="1"/>
</dbReference>
<keyword evidence="8" id="KW-0472">Membrane</keyword>
<evidence type="ECO:0000256" key="7">
    <source>
        <dbReference type="ARBA" id="ARBA00022989"/>
    </source>
</evidence>
<sequence>YIPCCRRHWTVYPLFELLLLSIGSNKCLLTPRTKTFRLDTVGSAFLAISAFACVASRSTQSPGLVGFSLSYVIQFLSQLQWAVRQTVEVEITFISVERMLSYTKLAPEAPCITSLRPPQLWPDHAEVQFINMSLTYPGTSDPVLKNININIKPHEKIGIVGRTGAGKSSLLTSLFRLIESEPAGSIRIDGISTSELGTHDLRSRLSIIPQEPFLFKGNLRFNLDPFNEYDDLAIWRVLEATELKRKIERMPGGLETAVTENGKNFSVGERQLISLCRAILRNARLVVMDEATANIDLASDRLIQRSIHTYFRNATVLTIAHRLNTVIGDYDRILVLEAGEVVEFGEPHELL</sequence>
<gene>
    <name evidence="10" type="ORF">BC936DRAFT_143329</name>
</gene>
<dbReference type="SMART" id="SM00382">
    <property type="entry name" value="AAA"/>
    <property type="match status" value="1"/>
</dbReference>
<dbReference type="CDD" id="cd03244">
    <property type="entry name" value="ABCC_MRP_domain2"/>
    <property type="match status" value="1"/>
</dbReference>
<dbReference type="PANTHER" id="PTHR24223">
    <property type="entry name" value="ATP-BINDING CASSETTE SUB-FAMILY C"/>
    <property type="match status" value="1"/>
</dbReference>
<accession>A0A432ZZK0</accession>
<dbReference type="InterPro" id="IPR003439">
    <property type="entry name" value="ABC_transporter-like_ATP-bd"/>
</dbReference>
<evidence type="ECO:0000256" key="2">
    <source>
        <dbReference type="ARBA" id="ARBA00009726"/>
    </source>
</evidence>
<evidence type="ECO:0000256" key="8">
    <source>
        <dbReference type="ARBA" id="ARBA00023136"/>
    </source>
</evidence>
<reference evidence="10 11" key="1">
    <citation type="journal article" date="2018" name="New Phytol.">
        <title>Phylogenomics of Endogonaceae and evolution of mycorrhizas within Mucoromycota.</title>
        <authorList>
            <person name="Chang Y."/>
            <person name="Desiro A."/>
            <person name="Na H."/>
            <person name="Sandor L."/>
            <person name="Lipzen A."/>
            <person name="Clum A."/>
            <person name="Barry K."/>
            <person name="Grigoriev I.V."/>
            <person name="Martin F.M."/>
            <person name="Stajich J.E."/>
            <person name="Smith M.E."/>
            <person name="Bonito G."/>
            <person name="Spatafora J.W."/>
        </authorList>
    </citation>
    <scope>NUCLEOTIDE SEQUENCE [LARGE SCALE GENOMIC DNA]</scope>
    <source>
        <strain evidence="10 11">GMNB39</strain>
    </source>
</reference>
<dbReference type="PROSITE" id="PS50893">
    <property type="entry name" value="ABC_TRANSPORTER_2"/>
    <property type="match status" value="1"/>
</dbReference>
<evidence type="ECO:0000256" key="6">
    <source>
        <dbReference type="ARBA" id="ARBA00022840"/>
    </source>
</evidence>
<dbReference type="OrthoDB" id="6500128at2759"/>
<proteinExistence type="inferred from homology"/>
<dbReference type="InterPro" id="IPR027417">
    <property type="entry name" value="P-loop_NTPase"/>
</dbReference>
<feature type="domain" description="ABC transporter" evidence="9">
    <location>
        <begin position="127"/>
        <end position="351"/>
    </location>
</feature>
<feature type="non-terminal residue" evidence="10">
    <location>
        <position position="1"/>
    </location>
</feature>
<keyword evidence="5" id="KW-0547">Nucleotide-binding</keyword>
<evidence type="ECO:0000313" key="10">
    <source>
        <dbReference type="EMBL" id="RUO95743.1"/>
    </source>
</evidence>
<comment type="subcellular location">
    <subcellularLocation>
        <location evidence="1">Membrane</location>
        <topology evidence="1">Multi-pass membrane protein</topology>
    </subcellularLocation>
</comment>
<dbReference type="EMBL" id="RBNI01026280">
    <property type="protein sequence ID" value="RUO95743.1"/>
    <property type="molecule type" value="Genomic_DNA"/>
</dbReference>
<dbReference type="AlphaFoldDB" id="A0A432ZZK0"/>
<name>A0A432ZZK0_9FUNG</name>
<dbReference type="InterPro" id="IPR050173">
    <property type="entry name" value="ABC_transporter_C-like"/>
</dbReference>
<dbReference type="GO" id="GO:0005524">
    <property type="term" value="F:ATP binding"/>
    <property type="evidence" value="ECO:0007669"/>
    <property type="project" value="UniProtKB-KW"/>
</dbReference>
<dbReference type="GO" id="GO:0016887">
    <property type="term" value="F:ATP hydrolysis activity"/>
    <property type="evidence" value="ECO:0007669"/>
    <property type="project" value="InterPro"/>
</dbReference>
<dbReference type="SUPFAM" id="SSF52540">
    <property type="entry name" value="P-loop containing nucleoside triphosphate hydrolases"/>
    <property type="match status" value="1"/>
</dbReference>
<organism evidence="10 11">
    <name type="scientific">Jimgerdemannia flammicorona</name>
    <dbReference type="NCBI Taxonomy" id="994334"/>
    <lineage>
        <taxon>Eukaryota</taxon>
        <taxon>Fungi</taxon>
        <taxon>Fungi incertae sedis</taxon>
        <taxon>Mucoromycota</taxon>
        <taxon>Mucoromycotina</taxon>
        <taxon>Endogonomycetes</taxon>
        <taxon>Endogonales</taxon>
        <taxon>Endogonaceae</taxon>
        <taxon>Jimgerdemannia</taxon>
    </lineage>
</organism>
<dbReference type="Proteomes" id="UP000268093">
    <property type="component" value="Unassembled WGS sequence"/>
</dbReference>
<dbReference type="InterPro" id="IPR003593">
    <property type="entry name" value="AAA+_ATPase"/>
</dbReference>
<dbReference type="Gene3D" id="1.20.1560.10">
    <property type="entry name" value="ABC transporter type 1, transmembrane domain"/>
    <property type="match status" value="1"/>
</dbReference>
<feature type="non-terminal residue" evidence="10">
    <location>
        <position position="351"/>
    </location>
</feature>
<keyword evidence="6" id="KW-0067">ATP-binding</keyword>
<comment type="similarity">
    <text evidence="2">Belongs to the ABC transporter superfamily. ABCC family. Conjugate transporter (TC 3.A.1.208) subfamily.</text>
</comment>
<evidence type="ECO:0000256" key="3">
    <source>
        <dbReference type="ARBA" id="ARBA00022448"/>
    </source>
</evidence>
<dbReference type="PROSITE" id="PS00211">
    <property type="entry name" value="ABC_TRANSPORTER_1"/>
    <property type="match status" value="1"/>
</dbReference>
<dbReference type="GO" id="GO:0016020">
    <property type="term" value="C:membrane"/>
    <property type="evidence" value="ECO:0007669"/>
    <property type="project" value="UniProtKB-SubCell"/>
</dbReference>
<keyword evidence="4" id="KW-0812">Transmembrane</keyword>
<keyword evidence="7" id="KW-1133">Transmembrane helix</keyword>
<dbReference type="InterPro" id="IPR017871">
    <property type="entry name" value="ABC_transporter-like_CS"/>
</dbReference>
<dbReference type="InterPro" id="IPR036640">
    <property type="entry name" value="ABC1_TM_sf"/>
</dbReference>
<evidence type="ECO:0000256" key="4">
    <source>
        <dbReference type="ARBA" id="ARBA00022692"/>
    </source>
</evidence>
<evidence type="ECO:0000313" key="11">
    <source>
        <dbReference type="Proteomes" id="UP000268093"/>
    </source>
</evidence>
<evidence type="ECO:0000256" key="5">
    <source>
        <dbReference type="ARBA" id="ARBA00022741"/>
    </source>
</evidence>
<dbReference type="GO" id="GO:0042626">
    <property type="term" value="F:ATPase-coupled transmembrane transporter activity"/>
    <property type="evidence" value="ECO:0007669"/>
    <property type="project" value="TreeGrafter"/>
</dbReference>
<dbReference type="FunFam" id="3.40.50.300:FF:000163">
    <property type="entry name" value="Multidrug resistance-associated protein member 4"/>
    <property type="match status" value="1"/>
</dbReference>
<keyword evidence="11" id="KW-1185">Reference proteome</keyword>
<dbReference type="SUPFAM" id="SSF90123">
    <property type="entry name" value="ABC transporter transmembrane region"/>
    <property type="match status" value="1"/>
</dbReference>
<evidence type="ECO:0000256" key="1">
    <source>
        <dbReference type="ARBA" id="ARBA00004141"/>
    </source>
</evidence>
<dbReference type="Gene3D" id="3.40.50.300">
    <property type="entry name" value="P-loop containing nucleotide triphosphate hydrolases"/>
    <property type="match status" value="1"/>
</dbReference>